<evidence type="ECO:0000256" key="3">
    <source>
        <dbReference type="ARBA" id="ARBA00022553"/>
    </source>
</evidence>
<dbReference type="SUPFAM" id="SSF55874">
    <property type="entry name" value="ATPase domain of HSP90 chaperone/DNA topoisomerase II/histidine kinase"/>
    <property type="match status" value="1"/>
</dbReference>
<protein>
    <recommendedName>
        <fullName evidence="2">histidine kinase</fullName>
        <ecNumber evidence="2">2.7.13.3</ecNumber>
    </recommendedName>
</protein>
<dbReference type="PRINTS" id="PR00344">
    <property type="entry name" value="BCTRLSENSOR"/>
</dbReference>
<dbReference type="InterPro" id="IPR004358">
    <property type="entry name" value="Sig_transdc_His_kin-like_C"/>
</dbReference>
<evidence type="ECO:0000313" key="5">
    <source>
        <dbReference type="EMBL" id="TMQ60151.1"/>
    </source>
</evidence>
<dbReference type="InterPro" id="IPR036890">
    <property type="entry name" value="HATPase_C_sf"/>
</dbReference>
<gene>
    <name evidence="5" type="ORF">E6K72_00860</name>
</gene>
<dbReference type="PROSITE" id="PS50109">
    <property type="entry name" value="HIS_KIN"/>
    <property type="match status" value="1"/>
</dbReference>
<dbReference type="InterPro" id="IPR035965">
    <property type="entry name" value="PAS-like_dom_sf"/>
</dbReference>
<dbReference type="Gene3D" id="3.30.565.10">
    <property type="entry name" value="Histidine kinase-like ATPase, C-terminal domain"/>
    <property type="match status" value="1"/>
</dbReference>
<dbReference type="InterPro" id="IPR003661">
    <property type="entry name" value="HisK_dim/P_dom"/>
</dbReference>
<accession>A0A538T937</accession>
<reference evidence="5 6" key="1">
    <citation type="journal article" date="2019" name="Nat. Microbiol.">
        <title>Mediterranean grassland soil C-N compound turnover is dependent on rainfall and depth, and is mediated by genomically divergent microorganisms.</title>
        <authorList>
            <person name="Diamond S."/>
            <person name="Andeer P.F."/>
            <person name="Li Z."/>
            <person name="Crits-Christoph A."/>
            <person name="Burstein D."/>
            <person name="Anantharaman K."/>
            <person name="Lane K.R."/>
            <person name="Thomas B.C."/>
            <person name="Pan C."/>
            <person name="Northen T.R."/>
            <person name="Banfield J.F."/>
        </authorList>
    </citation>
    <scope>NUCLEOTIDE SEQUENCE [LARGE SCALE GENOMIC DNA]</scope>
    <source>
        <strain evidence="5">WS_2</strain>
    </source>
</reference>
<dbReference type="SUPFAM" id="SSF47384">
    <property type="entry name" value="Homodimeric domain of signal transducing histidine kinase"/>
    <property type="match status" value="1"/>
</dbReference>
<feature type="domain" description="Histidine kinase" evidence="4">
    <location>
        <begin position="92"/>
        <end position="315"/>
    </location>
</feature>
<dbReference type="Pfam" id="PF02518">
    <property type="entry name" value="HATPase_c"/>
    <property type="match status" value="1"/>
</dbReference>
<dbReference type="Gene3D" id="1.10.287.130">
    <property type="match status" value="1"/>
</dbReference>
<dbReference type="SMART" id="SM00387">
    <property type="entry name" value="HATPase_c"/>
    <property type="match status" value="1"/>
</dbReference>
<dbReference type="Proteomes" id="UP000317716">
    <property type="component" value="Unassembled WGS sequence"/>
</dbReference>
<dbReference type="EMBL" id="VBOS01000029">
    <property type="protein sequence ID" value="TMQ60151.1"/>
    <property type="molecule type" value="Genomic_DNA"/>
</dbReference>
<dbReference type="Gene3D" id="3.30.450.20">
    <property type="entry name" value="PAS domain"/>
    <property type="match status" value="1"/>
</dbReference>
<dbReference type="SUPFAM" id="SSF55785">
    <property type="entry name" value="PYP-like sensor domain (PAS domain)"/>
    <property type="match status" value="1"/>
</dbReference>
<comment type="catalytic activity">
    <reaction evidence="1">
        <text>ATP + protein L-histidine = ADP + protein N-phospho-L-histidine.</text>
        <dbReference type="EC" id="2.7.13.3"/>
    </reaction>
</comment>
<dbReference type="PANTHER" id="PTHR43065:SF42">
    <property type="entry name" value="TWO-COMPONENT SENSOR PPRA"/>
    <property type="match status" value="1"/>
</dbReference>
<dbReference type="AlphaFoldDB" id="A0A538T937"/>
<evidence type="ECO:0000313" key="6">
    <source>
        <dbReference type="Proteomes" id="UP000317716"/>
    </source>
</evidence>
<evidence type="ECO:0000256" key="2">
    <source>
        <dbReference type="ARBA" id="ARBA00012438"/>
    </source>
</evidence>
<evidence type="ECO:0000256" key="1">
    <source>
        <dbReference type="ARBA" id="ARBA00000085"/>
    </source>
</evidence>
<evidence type="ECO:0000259" key="4">
    <source>
        <dbReference type="PROSITE" id="PS50109"/>
    </source>
</evidence>
<dbReference type="InterPro" id="IPR005467">
    <property type="entry name" value="His_kinase_dom"/>
</dbReference>
<keyword evidence="3" id="KW-0597">Phosphoprotein</keyword>
<dbReference type="InterPro" id="IPR036097">
    <property type="entry name" value="HisK_dim/P_sf"/>
</dbReference>
<name>A0A538T937_UNCEI</name>
<dbReference type="EC" id="2.7.13.3" evidence="2"/>
<dbReference type="CDD" id="cd00082">
    <property type="entry name" value="HisKA"/>
    <property type="match status" value="1"/>
</dbReference>
<dbReference type="SMART" id="SM00388">
    <property type="entry name" value="HisKA"/>
    <property type="match status" value="1"/>
</dbReference>
<organism evidence="5 6">
    <name type="scientific">Eiseniibacteriota bacterium</name>
    <dbReference type="NCBI Taxonomy" id="2212470"/>
    <lineage>
        <taxon>Bacteria</taxon>
        <taxon>Candidatus Eiseniibacteriota</taxon>
    </lineage>
</organism>
<dbReference type="NCBIfam" id="TIGR00229">
    <property type="entry name" value="sensory_box"/>
    <property type="match status" value="1"/>
</dbReference>
<comment type="caution">
    <text evidence="5">The sequence shown here is derived from an EMBL/GenBank/DDBJ whole genome shotgun (WGS) entry which is preliminary data.</text>
</comment>
<dbReference type="PANTHER" id="PTHR43065">
    <property type="entry name" value="SENSOR HISTIDINE KINASE"/>
    <property type="match status" value="1"/>
</dbReference>
<dbReference type="GO" id="GO:0000155">
    <property type="term" value="F:phosphorelay sensor kinase activity"/>
    <property type="evidence" value="ECO:0007669"/>
    <property type="project" value="InterPro"/>
</dbReference>
<dbReference type="InterPro" id="IPR000014">
    <property type="entry name" value="PAS"/>
</dbReference>
<sequence length="329" mass="35975">MTMRDIHPPQEAQALDAALERSRDHEGTLTYLGRHWKKDRSVIEVEVTAGPVKFGDRPARMVTIHDVAERMRLEQELRRAQKLEGIGRLAGGVAHDFNNLLTAILGYTQLLEARLAGEPQLLADLAEIRQAGTRARDLTSQLLAVARRQVSAPKVLDLNALATMMERLLRELLGEHIELVTRFADRVWPIKADPAQLEQILMNLAVNARDAMPRGGTLTIATQNVTVGGPQHPPEPGLLPGPQVMLEVTDTGVGMPQETLAHVFEAFFTTKPAGAGTGLGLATVYGIVKQSGGQVWVHSEPGHGTTFRLYFPPSQEPLRARSPAPQLHA</sequence>
<dbReference type="Pfam" id="PF00512">
    <property type="entry name" value="HisKA"/>
    <property type="match status" value="1"/>
</dbReference>
<dbReference type="InterPro" id="IPR003594">
    <property type="entry name" value="HATPase_dom"/>
</dbReference>
<proteinExistence type="predicted"/>